<feature type="transmembrane region" description="Helical" evidence="8">
    <location>
        <begin position="12"/>
        <end position="37"/>
    </location>
</feature>
<name>A0A0C1UF94_9CLOT</name>
<gene>
    <name evidence="9" type="ORF">U732_1885</name>
</gene>
<comment type="caution">
    <text evidence="9">The sequence shown here is derived from an EMBL/GenBank/DDBJ whole genome shotgun (WGS) entry which is preliminary data.</text>
</comment>
<proteinExistence type="inferred from homology"/>
<evidence type="ECO:0000256" key="8">
    <source>
        <dbReference type="SAM" id="Phobius"/>
    </source>
</evidence>
<dbReference type="RefSeq" id="WP_052268134.1">
    <property type="nucleotide sequence ID" value="NZ_AYSO01000017.1"/>
</dbReference>
<organism evidence="9 10">
    <name type="scientific">Clostridium argentinense CDC 2741</name>
    <dbReference type="NCBI Taxonomy" id="1418104"/>
    <lineage>
        <taxon>Bacteria</taxon>
        <taxon>Bacillati</taxon>
        <taxon>Bacillota</taxon>
        <taxon>Clostridia</taxon>
        <taxon>Eubacteriales</taxon>
        <taxon>Clostridiaceae</taxon>
        <taxon>Clostridium</taxon>
    </lineage>
</organism>
<comment type="subcellular location">
    <subcellularLocation>
        <location evidence="1">Cell membrane</location>
        <topology evidence="1">Multi-pass membrane protein</topology>
    </subcellularLocation>
</comment>
<keyword evidence="5 8" id="KW-0812">Transmembrane</keyword>
<dbReference type="OrthoDB" id="9792889at2"/>
<feature type="transmembrane region" description="Helical" evidence="8">
    <location>
        <begin position="245"/>
        <end position="277"/>
    </location>
</feature>
<dbReference type="PANTHER" id="PTHR30472:SF70">
    <property type="entry name" value="MOLYBDATE IMPORT SYSTEM PERMEASE PROTEIN MOLB"/>
    <property type="match status" value="1"/>
</dbReference>
<dbReference type="PANTHER" id="PTHR30472">
    <property type="entry name" value="FERRIC ENTEROBACTIN TRANSPORT SYSTEM PERMEASE PROTEIN"/>
    <property type="match status" value="1"/>
</dbReference>
<keyword evidence="4" id="KW-1003">Cell membrane</keyword>
<evidence type="ECO:0000256" key="1">
    <source>
        <dbReference type="ARBA" id="ARBA00004651"/>
    </source>
</evidence>
<evidence type="ECO:0000256" key="3">
    <source>
        <dbReference type="ARBA" id="ARBA00022448"/>
    </source>
</evidence>
<dbReference type="InterPro" id="IPR000522">
    <property type="entry name" value="ABC_transptr_permease_BtuC"/>
</dbReference>
<reference evidence="9 10" key="1">
    <citation type="journal article" date="2015" name="Infect. Genet. Evol.">
        <title>Genomic sequences of six botulinum neurotoxin-producing strains representing three clostridial species illustrate the mobility and diversity of botulinum neurotoxin genes.</title>
        <authorList>
            <person name="Smith T.J."/>
            <person name="Hill K.K."/>
            <person name="Xie G."/>
            <person name="Foley B.T."/>
            <person name="Williamson C.H."/>
            <person name="Foster J.T."/>
            <person name="Johnson S.L."/>
            <person name="Chertkov O."/>
            <person name="Teshima H."/>
            <person name="Gibbons H.S."/>
            <person name="Johnsky L.A."/>
            <person name="Karavis M.A."/>
            <person name="Smith L.A."/>
        </authorList>
    </citation>
    <scope>NUCLEOTIDE SEQUENCE [LARGE SCALE GENOMIC DNA]</scope>
    <source>
        <strain evidence="9 10">CDC 2741</strain>
    </source>
</reference>
<dbReference type="Pfam" id="PF01032">
    <property type="entry name" value="FecCD"/>
    <property type="match status" value="1"/>
</dbReference>
<evidence type="ECO:0000256" key="5">
    <source>
        <dbReference type="ARBA" id="ARBA00022692"/>
    </source>
</evidence>
<dbReference type="SUPFAM" id="SSF81345">
    <property type="entry name" value="ABC transporter involved in vitamin B12 uptake, BtuC"/>
    <property type="match status" value="1"/>
</dbReference>
<evidence type="ECO:0000256" key="7">
    <source>
        <dbReference type="ARBA" id="ARBA00023136"/>
    </source>
</evidence>
<dbReference type="CDD" id="cd06550">
    <property type="entry name" value="TM_ABC_iron-siderophores_like"/>
    <property type="match status" value="1"/>
</dbReference>
<feature type="transmembrane region" description="Helical" evidence="8">
    <location>
        <begin position="157"/>
        <end position="179"/>
    </location>
</feature>
<accession>A0A0C1UF94</accession>
<dbReference type="Gene3D" id="1.10.3470.10">
    <property type="entry name" value="ABC transporter involved in vitamin B12 uptake, BtuC"/>
    <property type="match status" value="1"/>
</dbReference>
<keyword evidence="6 8" id="KW-1133">Transmembrane helix</keyword>
<evidence type="ECO:0000313" key="10">
    <source>
        <dbReference type="Proteomes" id="UP000031366"/>
    </source>
</evidence>
<dbReference type="GO" id="GO:0022857">
    <property type="term" value="F:transmembrane transporter activity"/>
    <property type="evidence" value="ECO:0007669"/>
    <property type="project" value="InterPro"/>
</dbReference>
<evidence type="ECO:0000256" key="2">
    <source>
        <dbReference type="ARBA" id="ARBA00007935"/>
    </source>
</evidence>
<dbReference type="InterPro" id="IPR037294">
    <property type="entry name" value="ABC_BtuC-like"/>
</dbReference>
<dbReference type="EMBL" id="AYSO01000017">
    <property type="protein sequence ID" value="KIE46035.1"/>
    <property type="molecule type" value="Genomic_DNA"/>
</dbReference>
<dbReference type="STRING" id="29341.RSJ17_16090"/>
<evidence type="ECO:0000256" key="6">
    <source>
        <dbReference type="ARBA" id="ARBA00022989"/>
    </source>
</evidence>
<keyword evidence="3" id="KW-0813">Transport</keyword>
<dbReference type="AlphaFoldDB" id="A0A0C1UF94"/>
<dbReference type="GO" id="GO:0005886">
    <property type="term" value="C:plasma membrane"/>
    <property type="evidence" value="ECO:0007669"/>
    <property type="project" value="UniProtKB-SubCell"/>
</dbReference>
<sequence length="344" mass="37443">MNKLHEQKRKKQIKWSIMIVMLMITFFVSLFMGRYIVSPKVVLEILHSHIFKINLNMYEVERSVVLGIRLPRTILSLLIGAGLAISGTTFQGLFKNPLVSPDVLGVSSGAGFDVALGILIFNNSTFTSLSAFIFGIISVALTFLLAKNKNKVSVLSLVLSGIVVSSIFSSLISLVKYVADPYDKLPAITYWLMGSFAKTSFKDIKLVIVSIMAGIIILLLLRWRINILSLGDEEANSLGVNPVKIRLIAIICATIITASSVTVVGVIGWVGLVIPHIARRIVGVDHKNLLPASGIIGAIFLTIVDIVARTATSVEIPIGILTALIGAPFFGYLLKRNRKVTGDW</sequence>
<dbReference type="FunFam" id="1.10.3470.10:FF:000001">
    <property type="entry name" value="Vitamin B12 ABC transporter permease BtuC"/>
    <property type="match status" value="1"/>
</dbReference>
<feature type="transmembrane region" description="Helical" evidence="8">
    <location>
        <begin position="74"/>
        <end position="94"/>
    </location>
</feature>
<dbReference type="Proteomes" id="UP000031366">
    <property type="component" value="Unassembled WGS sequence"/>
</dbReference>
<protein>
    <submittedName>
        <fullName evidence="9">ABC 3 transport family protein</fullName>
    </submittedName>
</protein>
<comment type="similarity">
    <text evidence="2">Belongs to the binding-protein-dependent transport system permease family. FecCD subfamily.</text>
</comment>
<keyword evidence="7 8" id="KW-0472">Membrane</keyword>
<feature type="transmembrane region" description="Helical" evidence="8">
    <location>
        <begin position="103"/>
        <end position="121"/>
    </location>
</feature>
<evidence type="ECO:0000313" key="9">
    <source>
        <dbReference type="EMBL" id="KIE46035.1"/>
    </source>
</evidence>
<feature type="transmembrane region" description="Helical" evidence="8">
    <location>
        <begin position="289"/>
        <end position="308"/>
    </location>
</feature>
<keyword evidence="10" id="KW-1185">Reference proteome</keyword>
<feature type="transmembrane region" description="Helical" evidence="8">
    <location>
        <begin position="206"/>
        <end position="225"/>
    </location>
</feature>
<dbReference type="GO" id="GO:0033214">
    <property type="term" value="P:siderophore-iron import into cell"/>
    <property type="evidence" value="ECO:0007669"/>
    <property type="project" value="TreeGrafter"/>
</dbReference>
<evidence type="ECO:0000256" key="4">
    <source>
        <dbReference type="ARBA" id="ARBA00022475"/>
    </source>
</evidence>
<feature type="transmembrane region" description="Helical" evidence="8">
    <location>
        <begin position="127"/>
        <end position="145"/>
    </location>
</feature>
<feature type="transmembrane region" description="Helical" evidence="8">
    <location>
        <begin position="314"/>
        <end position="334"/>
    </location>
</feature>